<feature type="transmembrane region" description="Helical" evidence="9">
    <location>
        <begin position="72"/>
        <end position="91"/>
    </location>
</feature>
<keyword evidence="9" id="KW-1133">Transmembrane helix</keyword>
<dbReference type="SUPFAM" id="SSF55785">
    <property type="entry name" value="PYP-like sensor domain (PAS domain)"/>
    <property type="match status" value="1"/>
</dbReference>
<keyword evidence="6" id="KW-0902">Two-component regulatory system</keyword>
<evidence type="ECO:0000259" key="10">
    <source>
        <dbReference type="PROSITE" id="PS50109"/>
    </source>
</evidence>
<dbReference type="Pfam" id="PF00512">
    <property type="entry name" value="HisKA"/>
    <property type="match status" value="1"/>
</dbReference>
<feature type="coiled-coil region" evidence="8">
    <location>
        <begin position="257"/>
        <end position="295"/>
    </location>
</feature>
<dbReference type="InterPro" id="IPR050351">
    <property type="entry name" value="BphY/WalK/GraS-like"/>
</dbReference>
<keyword evidence="3" id="KW-0597">Phosphoprotein</keyword>
<dbReference type="InterPro" id="IPR036890">
    <property type="entry name" value="HATPase_C_sf"/>
</dbReference>
<dbReference type="InterPro" id="IPR035965">
    <property type="entry name" value="PAS-like_dom_sf"/>
</dbReference>
<dbReference type="CDD" id="cd00082">
    <property type="entry name" value="HisKA"/>
    <property type="match status" value="1"/>
</dbReference>
<dbReference type="InterPro" id="IPR000014">
    <property type="entry name" value="PAS"/>
</dbReference>
<evidence type="ECO:0000313" key="12">
    <source>
        <dbReference type="EMBL" id="KYC43288.1"/>
    </source>
</evidence>
<dbReference type="PROSITE" id="PS50109">
    <property type="entry name" value="HIS_KIN"/>
    <property type="match status" value="1"/>
</dbReference>
<dbReference type="RefSeq" id="WP_017750026.1">
    <property type="nucleotide sequence ID" value="NZ_KQ976354.1"/>
</dbReference>
<dbReference type="EC" id="2.7.13.3" evidence="2"/>
<dbReference type="SUPFAM" id="SSF55874">
    <property type="entry name" value="ATPase domain of HSP90 chaperone/DNA topoisomerase II/histidine kinase"/>
    <property type="match status" value="1"/>
</dbReference>
<dbReference type="SMART" id="SM00091">
    <property type="entry name" value="PAS"/>
    <property type="match status" value="1"/>
</dbReference>
<dbReference type="GO" id="GO:0007234">
    <property type="term" value="P:osmosensory signaling via phosphorelay pathway"/>
    <property type="evidence" value="ECO:0007669"/>
    <property type="project" value="TreeGrafter"/>
</dbReference>
<accession>A0A139XF17</accession>
<dbReference type="GO" id="GO:0000155">
    <property type="term" value="F:phosphorelay sensor kinase activity"/>
    <property type="evidence" value="ECO:0007669"/>
    <property type="project" value="InterPro"/>
</dbReference>
<feature type="domain" description="Histidine kinase" evidence="10">
    <location>
        <begin position="302"/>
        <end position="517"/>
    </location>
</feature>
<dbReference type="PANTHER" id="PTHR42878">
    <property type="entry name" value="TWO-COMPONENT HISTIDINE KINASE"/>
    <property type="match status" value="1"/>
</dbReference>
<dbReference type="Gene3D" id="3.30.450.20">
    <property type="entry name" value="PAS domain"/>
    <property type="match status" value="1"/>
</dbReference>
<evidence type="ECO:0000256" key="9">
    <source>
        <dbReference type="SAM" id="Phobius"/>
    </source>
</evidence>
<reference evidence="12 13" key="1">
    <citation type="journal article" date="2013" name="Genome Biol. Evol.">
        <title>Genomes of Stigonematalean cyanobacteria (subsection V) and the evolution of oxygenic photosynthesis from prokaryotes to plastids.</title>
        <authorList>
            <person name="Dagan T."/>
            <person name="Roettger M."/>
            <person name="Stucken K."/>
            <person name="Landan G."/>
            <person name="Koch R."/>
            <person name="Major P."/>
            <person name="Gould S.B."/>
            <person name="Goremykin V.V."/>
            <person name="Rippka R."/>
            <person name="Tandeau de Marsac N."/>
            <person name="Gugger M."/>
            <person name="Lockhart P.J."/>
            <person name="Allen J.F."/>
            <person name="Brune I."/>
            <person name="Maus I."/>
            <person name="Puhler A."/>
            <person name="Martin W.F."/>
        </authorList>
    </citation>
    <scope>NUCLEOTIDE SEQUENCE [LARGE SCALE GENOMIC DNA]</scope>
    <source>
        <strain evidence="12 13">PCC 7110</strain>
    </source>
</reference>
<keyword evidence="7 9" id="KW-0472">Membrane</keyword>
<gene>
    <name evidence="12" type="ORF">WA1_14455</name>
</gene>
<evidence type="ECO:0000256" key="2">
    <source>
        <dbReference type="ARBA" id="ARBA00012438"/>
    </source>
</evidence>
<name>A0A139XF17_9CYAN</name>
<comment type="catalytic activity">
    <reaction evidence="1">
        <text>ATP + protein L-histidine = ADP + protein N-phospho-L-histidine.</text>
        <dbReference type="EC" id="2.7.13.3"/>
    </reaction>
</comment>
<comment type="caution">
    <text evidence="12">The sequence shown here is derived from an EMBL/GenBank/DDBJ whole genome shotgun (WGS) entry which is preliminary data.</text>
</comment>
<keyword evidence="4" id="KW-0808">Transferase</keyword>
<dbReference type="STRING" id="128403.WA1_14455"/>
<dbReference type="InterPro" id="IPR005467">
    <property type="entry name" value="His_kinase_dom"/>
</dbReference>
<dbReference type="InterPro" id="IPR003661">
    <property type="entry name" value="HisK_dim/P_dom"/>
</dbReference>
<dbReference type="Pfam" id="PF08448">
    <property type="entry name" value="PAS_4"/>
    <property type="match status" value="1"/>
</dbReference>
<protein>
    <recommendedName>
        <fullName evidence="2">histidine kinase</fullName>
        <ecNumber evidence="2">2.7.13.3</ecNumber>
    </recommendedName>
</protein>
<dbReference type="InterPro" id="IPR004358">
    <property type="entry name" value="Sig_transdc_His_kin-like_C"/>
</dbReference>
<dbReference type="Gene3D" id="3.30.565.10">
    <property type="entry name" value="Histidine kinase-like ATPase, C-terminal domain"/>
    <property type="match status" value="1"/>
</dbReference>
<organism evidence="12 13">
    <name type="scientific">Scytonema hofmannii PCC 7110</name>
    <dbReference type="NCBI Taxonomy" id="128403"/>
    <lineage>
        <taxon>Bacteria</taxon>
        <taxon>Bacillati</taxon>
        <taxon>Cyanobacteriota</taxon>
        <taxon>Cyanophyceae</taxon>
        <taxon>Nostocales</taxon>
        <taxon>Scytonemataceae</taxon>
        <taxon>Scytonema</taxon>
    </lineage>
</organism>
<keyword evidence="8" id="KW-0175">Coiled coil</keyword>
<dbReference type="CDD" id="cd00130">
    <property type="entry name" value="PAS"/>
    <property type="match status" value="1"/>
</dbReference>
<dbReference type="SMART" id="SM00387">
    <property type="entry name" value="HATPase_c"/>
    <property type="match status" value="1"/>
</dbReference>
<sequence length="518" mass="58470">MAVHTAVCFIVLNLGILFVYPQQGFMHVISSESIGGAIAPRLIPTAIVIPLILGWFSLLLEHISLFHSAFGTSIYAVLMAVILVTIIWWNAALLHKIDSQRQAADEALQRANNELEIKILQRTAALRETNDRLNQEIAERQRTEAALKESESRLQAILDETTAVIFLKDTEGKFITVNRTFEHLFHISREQIRGKTDYDFVPPEVAEAVRENDREVLALKKPIEREEVIPQDDGIHTYISVKFPLLYGNVPYAVCGIATDITERKKAEEQIRELNETLERRVEERTSQLEQANEDLEAFSYTVAHDLKAPLRGIQGYALALLEDYDDGLDELGKSYIQSIFTGTERMSDLVDDLLTYSRLSREELKLAPVNLSQVIEEAQTLLGSELREREANLRVEHPLPTIIGHRGTLLQIIVNLLSNAAKFVAVGVKPQIRIWAKEEGERVRLWVEDNGIGIAPQYQEWIFGVFERLHSWELFSGTGIGLAIVRKGAERMGGEAGVDSVPNQGSRFWVKFKAVKQ</sequence>
<keyword evidence="13" id="KW-1185">Reference proteome</keyword>
<dbReference type="NCBIfam" id="TIGR00229">
    <property type="entry name" value="sensory_box"/>
    <property type="match status" value="1"/>
</dbReference>
<dbReference type="GO" id="GO:0016020">
    <property type="term" value="C:membrane"/>
    <property type="evidence" value="ECO:0007669"/>
    <property type="project" value="UniProtKB-SubCell"/>
</dbReference>
<feature type="transmembrane region" description="Helical" evidence="9">
    <location>
        <begin position="37"/>
        <end position="60"/>
    </location>
</feature>
<evidence type="ECO:0000313" key="13">
    <source>
        <dbReference type="Proteomes" id="UP000076925"/>
    </source>
</evidence>
<keyword evidence="9" id="KW-0812">Transmembrane</keyword>
<evidence type="ECO:0000259" key="11">
    <source>
        <dbReference type="PROSITE" id="PS50112"/>
    </source>
</evidence>
<dbReference type="AlphaFoldDB" id="A0A139XF17"/>
<feature type="coiled-coil region" evidence="8">
    <location>
        <begin position="94"/>
        <end position="160"/>
    </location>
</feature>
<dbReference type="InterPro" id="IPR036097">
    <property type="entry name" value="HisK_dim/P_sf"/>
</dbReference>
<proteinExistence type="predicted"/>
<evidence type="ECO:0000256" key="5">
    <source>
        <dbReference type="ARBA" id="ARBA00022777"/>
    </source>
</evidence>
<dbReference type="SUPFAM" id="SSF47384">
    <property type="entry name" value="Homodimeric domain of signal transducing histidine kinase"/>
    <property type="match status" value="1"/>
</dbReference>
<dbReference type="Pfam" id="PF02518">
    <property type="entry name" value="HATPase_c"/>
    <property type="match status" value="1"/>
</dbReference>
<dbReference type="Proteomes" id="UP000076925">
    <property type="component" value="Unassembled WGS sequence"/>
</dbReference>
<dbReference type="SMART" id="SM00388">
    <property type="entry name" value="HisKA"/>
    <property type="match status" value="1"/>
</dbReference>
<keyword evidence="5" id="KW-0418">Kinase</keyword>
<evidence type="ECO:0000256" key="3">
    <source>
        <dbReference type="ARBA" id="ARBA00022553"/>
    </source>
</evidence>
<evidence type="ECO:0000256" key="6">
    <source>
        <dbReference type="ARBA" id="ARBA00023012"/>
    </source>
</evidence>
<dbReference type="Gene3D" id="1.10.287.130">
    <property type="match status" value="1"/>
</dbReference>
<feature type="domain" description="PAS" evidence="11">
    <location>
        <begin position="150"/>
        <end position="226"/>
    </location>
</feature>
<dbReference type="PRINTS" id="PR00344">
    <property type="entry name" value="BCTRLSENSOR"/>
</dbReference>
<dbReference type="GO" id="GO:0030295">
    <property type="term" value="F:protein kinase activator activity"/>
    <property type="evidence" value="ECO:0007669"/>
    <property type="project" value="TreeGrafter"/>
</dbReference>
<dbReference type="EMBL" id="ANNX02000016">
    <property type="protein sequence ID" value="KYC43288.1"/>
    <property type="molecule type" value="Genomic_DNA"/>
</dbReference>
<evidence type="ECO:0000256" key="4">
    <source>
        <dbReference type="ARBA" id="ARBA00022679"/>
    </source>
</evidence>
<evidence type="ECO:0000256" key="8">
    <source>
        <dbReference type="SAM" id="Coils"/>
    </source>
</evidence>
<dbReference type="PROSITE" id="PS50112">
    <property type="entry name" value="PAS"/>
    <property type="match status" value="1"/>
</dbReference>
<dbReference type="FunFam" id="1.10.287.130:FF:000070">
    <property type="entry name" value="Histidine kinase sensor protein"/>
    <property type="match status" value="1"/>
</dbReference>
<dbReference type="GO" id="GO:0000156">
    <property type="term" value="F:phosphorelay response regulator activity"/>
    <property type="evidence" value="ECO:0007669"/>
    <property type="project" value="TreeGrafter"/>
</dbReference>
<dbReference type="PANTHER" id="PTHR42878:SF15">
    <property type="entry name" value="BACTERIOPHYTOCHROME"/>
    <property type="match status" value="1"/>
</dbReference>
<dbReference type="InterPro" id="IPR003594">
    <property type="entry name" value="HATPase_dom"/>
</dbReference>
<evidence type="ECO:0000256" key="1">
    <source>
        <dbReference type="ARBA" id="ARBA00000085"/>
    </source>
</evidence>
<evidence type="ECO:0000256" key="7">
    <source>
        <dbReference type="ARBA" id="ARBA00023136"/>
    </source>
</evidence>
<dbReference type="InterPro" id="IPR013656">
    <property type="entry name" value="PAS_4"/>
</dbReference>
<dbReference type="OrthoDB" id="9808408at2"/>